<reference evidence="2 3" key="1">
    <citation type="journal article" date="2019" name="Nat. Ecol. Evol.">
        <title>Megaphylogeny resolves global patterns of mushroom evolution.</title>
        <authorList>
            <person name="Varga T."/>
            <person name="Krizsan K."/>
            <person name="Foldi C."/>
            <person name="Dima B."/>
            <person name="Sanchez-Garcia M."/>
            <person name="Sanchez-Ramirez S."/>
            <person name="Szollosi G.J."/>
            <person name="Szarkandi J.G."/>
            <person name="Papp V."/>
            <person name="Albert L."/>
            <person name="Andreopoulos W."/>
            <person name="Angelini C."/>
            <person name="Antonin V."/>
            <person name="Barry K.W."/>
            <person name="Bougher N.L."/>
            <person name="Buchanan P."/>
            <person name="Buyck B."/>
            <person name="Bense V."/>
            <person name="Catcheside P."/>
            <person name="Chovatia M."/>
            <person name="Cooper J."/>
            <person name="Damon W."/>
            <person name="Desjardin D."/>
            <person name="Finy P."/>
            <person name="Geml J."/>
            <person name="Haridas S."/>
            <person name="Hughes K."/>
            <person name="Justo A."/>
            <person name="Karasinski D."/>
            <person name="Kautmanova I."/>
            <person name="Kiss B."/>
            <person name="Kocsube S."/>
            <person name="Kotiranta H."/>
            <person name="LaButti K.M."/>
            <person name="Lechner B.E."/>
            <person name="Liimatainen K."/>
            <person name="Lipzen A."/>
            <person name="Lukacs Z."/>
            <person name="Mihaltcheva S."/>
            <person name="Morgado L.N."/>
            <person name="Niskanen T."/>
            <person name="Noordeloos M.E."/>
            <person name="Ohm R.A."/>
            <person name="Ortiz-Santana B."/>
            <person name="Ovrebo C."/>
            <person name="Racz N."/>
            <person name="Riley R."/>
            <person name="Savchenko A."/>
            <person name="Shiryaev A."/>
            <person name="Soop K."/>
            <person name="Spirin V."/>
            <person name="Szebenyi C."/>
            <person name="Tomsovsky M."/>
            <person name="Tulloss R.E."/>
            <person name="Uehling J."/>
            <person name="Grigoriev I.V."/>
            <person name="Vagvolgyi C."/>
            <person name="Papp T."/>
            <person name="Martin F.M."/>
            <person name="Miettinen O."/>
            <person name="Hibbett D.S."/>
            <person name="Nagy L.G."/>
        </authorList>
    </citation>
    <scope>NUCLEOTIDE SEQUENCE [LARGE SCALE GENOMIC DNA]</scope>
    <source>
        <strain evidence="2 3">OMC1185</strain>
    </source>
</reference>
<organism evidence="2 3">
    <name type="scientific">Heliocybe sulcata</name>
    <dbReference type="NCBI Taxonomy" id="5364"/>
    <lineage>
        <taxon>Eukaryota</taxon>
        <taxon>Fungi</taxon>
        <taxon>Dikarya</taxon>
        <taxon>Basidiomycota</taxon>
        <taxon>Agaricomycotina</taxon>
        <taxon>Agaricomycetes</taxon>
        <taxon>Gloeophyllales</taxon>
        <taxon>Gloeophyllaceae</taxon>
        <taxon>Heliocybe</taxon>
    </lineage>
</organism>
<dbReference type="Proteomes" id="UP000305948">
    <property type="component" value="Unassembled WGS sequence"/>
</dbReference>
<dbReference type="EMBL" id="ML213503">
    <property type="protein sequence ID" value="TFK56531.1"/>
    <property type="molecule type" value="Genomic_DNA"/>
</dbReference>
<evidence type="ECO:0000313" key="3">
    <source>
        <dbReference type="Proteomes" id="UP000305948"/>
    </source>
</evidence>
<keyword evidence="1" id="KW-0472">Membrane</keyword>
<gene>
    <name evidence="2" type="ORF">OE88DRAFT_29243</name>
</gene>
<keyword evidence="3" id="KW-1185">Reference proteome</keyword>
<dbReference type="AlphaFoldDB" id="A0A5C3NS41"/>
<keyword evidence="1" id="KW-0812">Transmembrane</keyword>
<evidence type="ECO:0000313" key="2">
    <source>
        <dbReference type="EMBL" id="TFK56531.1"/>
    </source>
</evidence>
<keyword evidence="1" id="KW-1133">Transmembrane helix</keyword>
<sequence length="85" mass="9524">MPSETDMTPLLPVLLIFSLLLFCAIGWCILSSCMGKPILDLLRESWSPSGSSVGVGRDGYRPYRRVAPGLRDGEMWEMEYRSRVG</sequence>
<feature type="transmembrane region" description="Helical" evidence="1">
    <location>
        <begin position="12"/>
        <end position="33"/>
    </location>
</feature>
<name>A0A5C3NS41_9AGAM</name>
<evidence type="ECO:0000256" key="1">
    <source>
        <dbReference type="SAM" id="Phobius"/>
    </source>
</evidence>
<protein>
    <submittedName>
        <fullName evidence="2">Uncharacterized protein</fullName>
    </submittedName>
</protein>
<proteinExistence type="predicted"/>
<accession>A0A5C3NS41</accession>